<name>A0ABM8DU65_9BACT</name>
<evidence type="ECO:0000256" key="5">
    <source>
        <dbReference type="SAM" id="Phobius"/>
    </source>
</evidence>
<dbReference type="SUPFAM" id="SSF52091">
    <property type="entry name" value="SpoIIaa-like"/>
    <property type="match status" value="1"/>
</dbReference>
<keyword evidence="8" id="KW-1185">Reference proteome</keyword>
<dbReference type="PANTHER" id="PTHR11814">
    <property type="entry name" value="SULFATE TRANSPORTER"/>
    <property type="match status" value="1"/>
</dbReference>
<dbReference type="InterPro" id="IPR001902">
    <property type="entry name" value="SLC26A/SulP_fam"/>
</dbReference>
<organism evidence="7 8">
    <name type="scientific">Geothrix oryzae</name>
    <dbReference type="NCBI Taxonomy" id="2927975"/>
    <lineage>
        <taxon>Bacteria</taxon>
        <taxon>Pseudomonadati</taxon>
        <taxon>Acidobacteriota</taxon>
        <taxon>Holophagae</taxon>
        <taxon>Holophagales</taxon>
        <taxon>Holophagaceae</taxon>
        <taxon>Geothrix</taxon>
    </lineage>
</organism>
<evidence type="ECO:0000259" key="6">
    <source>
        <dbReference type="PROSITE" id="PS50801"/>
    </source>
</evidence>
<dbReference type="Proteomes" id="UP001242010">
    <property type="component" value="Chromosome"/>
</dbReference>
<feature type="transmembrane region" description="Helical" evidence="5">
    <location>
        <begin position="138"/>
        <end position="159"/>
    </location>
</feature>
<dbReference type="Pfam" id="PF00916">
    <property type="entry name" value="Sulfate_transp"/>
    <property type="match status" value="1"/>
</dbReference>
<dbReference type="Gene3D" id="3.30.750.24">
    <property type="entry name" value="STAS domain"/>
    <property type="match status" value="1"/>
</dbReference>
<gene>
    <name evidence="7" type="ORF">GETHOR_26790</name>
</gene>
<feature type="transmembrane region" description="Helical" evidence="5">
    <location>
        <begin position="67"/>
        <end position="84"/>
    </location>
</feature>
<dbReference type="RefSeq" id="WP_286354294.1">
    <property type="nucleotide sequence ID" value="NZ_AP027079.1"/>
</dbReference>
<feature type="transmembrane region" description="Helical" evidence="5">
    <location>
        <begin position="333"/>
        <end position="358"/>
    </location>
</feature>
<feature type="transmembrane region" description="Helical" evidence="5">
    <location>
        <begin position="298"/>
        <end position="321"/>
    </location>
</feature>
<protein>
    <submittedName>
        <fullName evidence="7">Sodium-independent anion transporter</fullName>
    </submittedName>
</protein>
<dbReference type="Pfam" id="PF01740">
    <property type="entry name" value="STAS"/>
    <property type="match status" value="1"/>
</dbReference>
<dbReference type="InterPro" id="IPR036513">
    <property type="entry name" value="STAS_dom_sf"/>
</dbReference>
<feature type="transmembrane region" description="Helical" evidence="5">
    <location>
        <begin position="40"/>
        <end position="61"/>
    </location>
</feature>
<evidence type="ECO:0000256" key="1">
    <source>
        <dbReference type="ARBA" id="ARBA00004141"/>
    </source>
</evidence>
<dbReference type="PROSITE" id="PS50801">
    <property type="entry name" value="STAS"/>
    <property type="match status" value="1"/>
</dbReference>
<accession>A0ABM8DU65</accession>
<evidence type="ECO:0000256" key="4">
    <source>
        <dbReference type="ARBA" id="ARBA00023136"/>
    </source>
</evidence>
<feature type="transmembrane region" description="Helical" evidence="5">
    <location>
        <begin position="431"/>
        <end position="459"/>
    </location>
</feature>
<dbReference type="EMBL" id="AP027079">
    <property type="protein sequence ID" value="BDU70578.1"/>
    <property type="molecule type" value="Genomic_DNA"/>
</dbReference>
<dbReference type="InterPro" id="IPR002645">
    <property type="entry name" value="STAS_dom"/>
</dbReference>
<dbReference type="CDD" id="cd07042">
    <property type="entry name" value="STAS_SulP_like_sulfate_transporter"/>
    <property type="match status" value="1"/>
</dbReference>
<evidence type="ECO:0000313" key="8">
    <source>
        <dbReference type="Proteomes" id="UP001242010"/>
    </source>
</evidence>
<evidence type="ECO:0000313" key="7">
    <source>
        <dbReference type="EMBL" id="BDU70578.1"/>
    </source>
</evidence>
<comment type="subcellular location">
    <subcellularLocation>
        <location evidence="1">Membrane</location>
        <topology evidence="1">Multi-pass membrane protein</topology>
    </subcellularLocation>
</comment>
<feature type="domain" description="STAS" evidence="6">
    <location>
        <begin position="485"/>
        <end position="588"/>
    </location>
</feature>
<evidence type="ECO:0000256" key="2">
    <source>
        <dbReference type="ARBA" id="ARBA00022692"/>
    </source>
</evidence>
<feature type="transmembrane region" description="Helical" evidence="5">
    <location>
        <begin position="111"/>
        <end position="131"/>
    </location>
</feature>
<sequence length="620" mass="66014">MARTRFQDAGDGLPLKALPAAALRAVLAEGYSGRQFRQDLTAGFLVGIVALPLAMALAIAVGVPPQQGLYTAIVAGFFTALLGGSRIQVAGPTAAFIVVLAPLYARFGLAGLLMSGLMAGLILIGMGALRLGRLIEYIPFPVTTGFTTGIATVIAALQLKDLFGLRLEGNPDHFFERLGAMIQARGTASPWEFLVGLGTLAILLLPRLPKRWLVRLPRPLRKIPAPLIALPLAAVVGWGLPHLIPGFSVDTIGTRFHTLIGGRMVDGIPQIPPLPMWPWHAPGPGGQPLGMNLGTLRMLLPSAFAVAMLGAIESLLSAVVADGMARTRHDPDAELMALGVGNVLAPFFGGIPATGAIARTATNFRYGGRTPIAAMTHALTILLAILLLAPLIRFLPMASLAALLLLVAWNMSEAEHFLHTLKVAPKSDVAVLLTCYFLTVVFDMVIAVTVGIMLASLLFMRRMAGLSGGQVTHPDHRALPGPLPEGVVIYDLAGPLFFGAAERAMGAMRAIGADVRVIIFRMEQVPSADVTGLVAMEGVLREMARQGIKAIIVGLHGQAREVFARGGIHGKADELAICDTMTDAFRIMKAKLHTYRRLELGPIRFQVLHREKAKIRKAPK</sequence>
<feature type="transmembrane region" description="Helical" evidence="5">
    <location>
        <begin position="225"/>
        <end position="244"/>
    </location>
</feature>
<keyword evidence="3 5" id="KW-1133">Transmembrane helix</keyword>
<keyword evidence="4 5" id="KW-0472">Membrane</keyword>
<feature type="transmembrane region" description="Helical" evidence="5">
    <location>
        <begin position="188"/>
        <end position="205"/>
    </location>
</feature>
<dbReference type="InterPro" id="IPR011547">
    <property type="entry name" value="SLC26A/SulP_dom"/>
</dbReference>
<proteinExistence type="predicted"/>
<evidence type="ECO:0000256" key="3">
    <source>
        <dbReference type="ARBA" id="ARBA00022989"/>
    </source>
</evidence>
<dbReference type="NCBIfam" id="NF008660">
    <property type="entry name" value="PRK11660.1"/>
    <property type="match status" value="1"/>
</dbReference>
<reference evidence="8" key="1">
    <citation type="journal article" date="2023" name="Int. J. Syst. Evol. Microbiol.">
        <title>Mesoterricola silvestris gen. nov., sp. nov., Mesoterricola sediminis sp. nov., Geothrix oryzae sp. nov., Geothrix edaphica sp. nov., Geothrix rubra sp. nov., and Geothrix limicola sp. nov., six novel members of Acidobacteriota isolated from soils.</title>
        <authorList>
            <person name="Itoh H."/>
            <person name="Sugisawa Y."/>
            <person name="Mise K."/>
            <person name="Xu Z."/>
            <person name="Kuniyasu M."/>
            <person name="Ushijima N."/>
            <person name="Kawano K."/>
            <person name="Kobayashi E."/>
            <person name="Shiratori Y."/>
            <person name="Masuda Y."/>
            <person name="Senoo K."/>
        </authorList>
    </citation>
    <scope>NUCLEOTIDE SEQUENCE [LARGE SCALE GENOMIC DNA]</scope>
    <source>
        <strain evidence="8">Red222</strain>
    </source>
</reference>
<keyword evidence="2 5" id="KW-0812">Transmembrane</keyword>